<gene>
    <name evidence="2" type="ORF">L6654_09630</name>
</gene>
<dbReference type="EMBL" id="JAKLTY010000005">
    <property type="protein sequence ID" value="MCG2626883.1"/>
    <property type="molecule type" value="Genomic_DNA"/>
</dbReference>
<dbReference type="AlphaFoldDB" id="A0A9X1R8K4"/>
<protein>
    <submittedName>
        <fullName evidence="2">Uncharacterized protein</fullName>
    </submittedName>
</protein>
<evidence type="ECO:0000256" key="1">
    <source>
        <dbReference type="SAM" id="MobiDB-lite"/>
    </source>
</evidence>
<dbReference type="Proteomes" id="UP001139054">
    <property type="component" value="Unassembled WGS sequence"/>
</dbReference>
<sequence>MPTPFRSLVGTFHGVANRMLAALHQQRAIEARRVLRRYRHLLETQHETLPLNEIDSVCSEEEFIEDAHRSDAHQRSASRRSLEHT</sequence>
<feature type="region of interest" description="Disordered" evidence="1">
    <location>
        <begin position="65"/>
        <end position="85"/>
    </location>
</feature>
<evidence type="ECO:0000313" key="3">
    <source>
        <dbReference type="Proteomes" id="UP001139054"/>
    </source>
</evidence>
<organism evidence="2 3">
    <name type="scientific">Bradyrhizobium zhengyangense</name>
    <dbReference type="NCBI Taxonomy" id="2911009"/>
    <lineage>
        <taxon>Bacteria</taxon>
        <taxon>Pseudomonadati</taxon>
        <taxon>Pseudomonadota</taxon>
        <taxon>Alphaproteobacteria</taxon>
        <taxon>Hyphomicrobiales</taxon>
        <taxon>Nitrobacteraceae</taxon>
        <taxon>Bradyrhizobium</taxon>
    </lineage>
</organism>
<comment type="caution">
    <text evidence="2">The sequence shown here is derived from an EMBL/GenBank/DDBJ whole genome shotgun (WGS) entry which is preliminary data.</text>
</comment>
<accession>A0A9X1R8K4</accession>
<proteinExistence type="predicted"/>
<name>A0A9X1R8K4_9BRAD</name>
<reference evidence="2" key="1">
    <citation type="submission" date="2022-01" db="EMBL/GenBank/DDBJ databases">
        <title>Genome sequnece data of strain Bradyrhizobium sp. nov.</title>
        <authorList>
            <person name="Zhang J."/>
        </authorList>
    </citation>
    <scope>NUCLEOTIDE SEQUENCE</scope>
    <source>
        <strain evidence="2">WYCCWR 13023</strain>
    </source>
</reference>
<dbReference type="RefSeq" id="WP_237858635.1">
    <property type="nucleotide sequence ID" value="NZ_JAKLTY010000005.1"/>
</dbReference>
<evidence type="ECO:0000313" key="2">
    <source>
        <dbReference type="EMBL" id="MCG2626883.1"/>
    </source>
</evidence>